<sequence>MNIKKIKSYMMPVSMIVGTLFYSYLAQLAFITPYLIFFMLLITYTNISLRAVRFTMLHFWLLAIQLVGSIAAYVAIRGIDPIIAQSVMICILAPTATSAVVITGMLGGNTASLTAFSLLSNLTVALVAPLMFTIIGDHSGFSFWEELQSITQRVFILLLLPFFLAILLGRFLPKVQNKIRNSQSYSFYLWNLALMIVTARSVDFLLLEGRAHFSTALAIFGLTLFICCIQFYTGRRLGRYYSDTVAGGQGLGQKNTILSIWMAQTYLNPISSIGPGAYILWQNIINSTQVWHKQRRN</sequence>
<proteinExistence type="predicted"/>
<protein>
    <submittedName>
        <fullName evidence="2">BASS family bile acid:Na+ symporter</fullName>
    </submittedName>
</protein>
<dbReference type="Gene3D" id="1.20.1530.20">
    <property type="match status" value="1"/>
</dbReference>
<gene>
    <name evidence="2" type="ORF">CLV62_10337</name>
</gene>
<accession>A0A2V3PUI8</accession>
<dbReference type="Proteomes" id="UP000247973">
    <property type="component" value="Unassembled WGS sequence"/>
</dbReference>
<comment type="caution">
    <text evidence="2">The sequence shown here is derived from an EMBL/GenBank/DDBJ whole genome shotgun (WGS) entry which is preliminary data.</text>
</comment>
<dbReference type="InterPro" id="IPR038770">
    <property type="entry name" value="Na+/solute_symporter_sf"/>
</dbReference>
<dbReference type="AlphaFoldDB" id="A0A2V3PUI8"/>
<name>A0A2V3PUI8_9BACT</name>
<keyword evidence="3" id="KW-1185">Reference proteome</keyword>
<evidence type="ECO:0000256" key="1">
    <source>
        <dbReference type="SAM" id="Phobius"/>
    </source>
</evidence>
<feature type="transmembrane region" description="Helical" evidence="1">
    <location>
        <begin position="213"/>
        <end position="232"/>
    </location>
</feature>
<feature type="transmembrane region" description="Helical" evidence="1">
    <location>
        <begin position="113"/>
        <end position="135"/>
    </location>
</feature>
<keyword evidence="1" id="KW-0812">Transmembrane</keyword>
<feature type="transmembrane region" description="Helical" evidence="1">
    <location>
        <begin position="20"/>
        <end position="44"/>
    </location>
</feature>
<evidence type="ECO:0000313" key="3">
    <source>
        <dbReference type="Proteomes" id="UP000247973"/>
    </source>
</evidence>
<keyword evidence="1" id="KW-0472">Membrane</keyword>
<organism evidence="2 3">
    <name type="scientific">Dysgonomonas alginatilytica</name>
    <dbReference type="NCBI Taxonomy" id="1605892"/>
    <lineage>
        <taxon>Bacteria</taxon>
        <taxon>Pseudomonadati</taxon>
        <taxon>Bacteroidota</taxon>
        <taxon>Bacteroidia</taxon>
        <taxon>Bacteroidales</taxon>
        <taxon>Dysgonomonadaceae</taxon>
        <taxon>Dysgonomonas</taxon>
    </lineage>
</organism>
<dbReference type="OrthoDB" id="9809647at2"/>
<feature type="transmembrane region" description="Helical" evidence="1">
    <location>
        <begin position="82"/>
        <end position="106"/>
    </location>
</feature>
<feature type="transmembrane region" description="Helical" evidence="1">
    <location>
        <begin position="155"/>
        <end position="173"/>
    </location>
</feature>
<evidence type="ECO:0000313" key="2">
    <source>
        <dbReference type="EMBL" id="PXV67364.1"/>
    </source>
</evidence>
<dbReference type="EMBL" id="QICL01000003">
    <property type="protein sequence ID" value="PXV67364.1"/>
    <property type="molecule type" value="Genomic_DNA"/>
</dbReference>
<keyword evidence="1" id="KW-1133">Transmembrane helix</keyword>
<dbReference type="RefSeq" id="WP_110309526.1">
    <property type="nucleotide sequence ID" value="NZ_QICL01000003.1"/>
</dbReference>
<reference evidence="2 3" key="1">
    <citation type="submission" date="2018-03" db="EMBL/GenBank/DDBJ databases">
        <title>Genomic Encyclopedia of Archaeal and Bacterial Type Strains, Phase II (KMG-II): from individual species to whole genera.</title>
        <authorList>
            <person name="Goeker M."/>
        </authorList>
    </citation>
    <scope>NUCLEOTIDE SEQUENCE [LARGE SCALE GENOMIC DNA]</scope>
    <source>
        <strain evidence="2 3">DSM 100214</strain>
    </source>
</reference>
<feature type="transmembrane region" description="Helical" evidence="1">
    <location>
        <begin position="185"/>
        <end position="207"/>
    </location>
</feature>
<feature type="transmembrane region" description="Helical" evidence="1">
    <location>
        <begin position="56"/>
        <end position="76"/>
    </location>
</feature>